<proteinExistence type="predicted"/>
<accession>A0A0N7L7E4</accession>
<dbReference type="RefSeq" id="XP_024583212.1">
    <property type="nucleotide sequence ID" value="XM_024717743.1"/>
</dbReference>
<evidence type="ECO:0000313" key="2">
    <source>
        <dbReference type="Proteomes" id="UP000054928"/>
    </source>
</evidence>
<sequence length="51" mass="6097">MNRLLFSRRISCWNFDNTCKLGISEELWWNVTSGLLLHPPKQEFSKIGDWE</sequence>
<protein>
    <submittedName>
        <fullName evidence="1">Uncharacterized protein</fullName>
    </submittedName>
</protein>
<keyword evidence="2" id="KW-1185">Reference proteome</keyword>
<dbReference type="AlphaFoldDB" id="A0A0N7L7E4"/>
<name>A0A0N7L7E4_PLAHL</name>
<organism evidence="1 2">
    <name type="scientific">Plasmopara halstedii</name>
    <name type="common">Downy mildew of sunflower</name>
    <dbReference type="NCBI Taxonomy" id="4781"/>
    <lineage>
        <taxon>Eukaryota</taxon>
        <taxon>Sar</taxon>
        <taxon>Stramenopiles</taxon>
        <taxon>Oomycota</taxon>
        <taxon>Peronosporomycetes</taxon>
        <taxon>Peronosporales</taxon>
        <taxon>Peronosporaceae</taxon>
        <taxon>Plasmopara</taxon>
    </lineage>
</organism>
<reference evidence="2" key="1">
    <citation type="submission" date="2014-09" db="EMBL/GenBank/DDBJ databases">
        <authorList>
            <person name="Sharma Rahul"/>
            <person name="Thines Marco"/>
        </authorList>
    </citation>
    <scope>NUCLEOTIDE SEQUENCE [LARGE SCALE GENOMIC DNA]</scope>
</reference>
<dbReference type="EMBL" id="CCYD01002371">
    <property type="protein sequence ID" value="CEG46843.1"/>
    <property type="molecule type" value="Genomic_DNA"/>
</dbReference>
<dbReference type="Proteomes" id="UP000054928">
    <property type="component" value="Unassembled WGS sequence"/>
</dbReference>
<dbReference type="GeneID" id="36398575"/>
<evidence type="ECO:0000313" key="1">
    <source>
        <dbReference type="EMBL" id="CEG46843.1"/>
    </source>
</evidence>